<keyword evidence="4" id="KW-1185">Reference proteome</keyword>
<sequence>MAEVLQKRTDPRTIIKEKNAIKAQRAREKYHSMSEEKRKTYNKKRNIYWIRQKEREARILQKKLSEASAQDLEHLEKIIEERERRAEAQRRRYYTKSFEERRAMNHKLYLKRKKQQYGSSTSETCSLRQLQNIYPFRKTIIYAITPDCHLHVFRSWNHSLNLNSISYTPIRKSFCAFDKNSRLIHFVHRQHQMPALLIIIIRLSTNEYPLLEFNLEELLGDLRETTVPLIEHIHKSTTKVIEAKEPIASCTFVSTELFCFWVDAEKRRVFQQKFEFEEELLRYRQAFLPRKDAVPFDKAGIRYLSQKVIASVWDQEQLESASVFLYDPITKGWLYRVSNTSFPAGRQRRKNMHHIHTTQGKLMNLASMGNSVLMATECDAAGGCRYIVNFLQIMAFSPHACVFKSETLMAVGLLTDVRSEDPQDTEGKDVSPVILTPEQVEHRRPVSQGYEPIIALATVTLVSVVIYLLAAFTRESASSRGHLCCEGKLNQFWTRCVGRSPLQSNPINKYGSDA</sequence>
<organism evidence="3 4">
    <name type="scientific">Steinernema hermaphroditum</name>
    <dbReference type="NCBI Taxonomy" id="289476"/>
    <lineage>
        <taxon>Eukaryota</taxon>
        <taxon>Metazoa</taxon>
        <taxon>Ecdysozoa</taxon>
        <taxon>Nematoda</taxon>
        <taxon>Chromadorea</taxon>
        <taxon>Rhabditida</taxon>
        <taxon>Tylenchina</taxon>
        <taxon>Panagrolaimomorpha</taxon>
        <taxon>Strongyloidoidea</taxon>
        <taxon>Steinernematidae</taxon>
        <taxon>Steinernema</taxon>
    </lineage>
</organism>
<dbReference type="EMBL" id="JAUCMV010000003">
    <property type="protein sequence ID" value="KAK0412273.1"/>
    <property type="molecule type" value="Genomic_DNA"/>
</dbReference>
<gene>
    <name evidence="3" type="ORF">QR680_006124</name>
</gene>
<accession>A0AA39HWL2</accession>
<feature type="coiled-coil region" evidence="1">
    <location>
        <begin position="50"/>
        <end position="92"/>
    </location>
</feature>
<reference evidence="3" key="1">
    <citation type="submission" date="2023-06" db="EMBL/GenBank/DDBJ databases">
        <title>Genomic analysis of the entomopathogenic nematode Steinernema hermaphroditum.</title>
        <authorList>
            <person name="Schwarz E.M."/>
            <person name="Heppert J.K."/>
            <person name="Baniya A."/>
            <person name="Schwartz H.T."/>
            <person name="Tan C.-H."/>
            <person name="Antoshechkin I."/>
            <person name="Sternberg P.W."/>
            <person name="Goodrich-Blair H."/>
            <person name="Dillman A.R."/>
        </authorList>
    </citation>
    <scope>NUCLEOTIDE SEQUENCE</scope>
    <source>
        <strain evidence="3">PS9179</strain>
        <tissue evidence="3">Whole animal</tissue>
    </source>
</reference>
<dbReference type="Proteomes" id="UP001175271">
    <property type="component" value="Unassembled WGS sequence"/>
</dbReference>
<dbReference type="AlphaFoldDB" id="A0AA39HWL2"/>
<evidence type="ECO:0000313" key="3">
    <source>
        <dbReference type="EMBL" id="KAK0412273.1"/>
    </source>
</evidence>
<evidence type="ECO:0000313" key="4">
    <source>
        <dbReference type="Proteomes" id="UP001175271"/>
    </source>
</evidence>
<feature type="transmembrane region" description="Helical" evidence="2">
    <location>
        <begin position="453"/>
        <end position="472"/>
    </location>
</feature>
<proteinExistence type="predicted"/>
<keyword evidence="2" id="KW-1133">Transmembrane helix</keyword>
<name>A0AA39HWL2_9BILA</name>
<keyword evidence="2" id="KW-0472">Membrane</keyword>
<keyword evidence="1" id="KW-0175">Coiled coil</keyword>
<comment type="caution">
    <text evidence="3">The sequence shown here is derived from an EMBL/GenBank/DDBJ whole genome shotgun (WGS) entry which is preliminary data.</text>
</comment>
<protein>
    <submittedName>
        <fullName evidence="3">Uncharacterized protein</fullName>
    </submittedName>
</protein>
<evidence type="ECO:0000256" key="2">
    <source>
        <dbReference type="SAM" id="Phobius"/>
    </source>
</evidence>
<evidence type="ECO:0000256" key="1">
    <source>
        <dbReference type="SAM" id="Coils"/>
    </source>
</evidence>
<keyword evidence="2" id="KW-0812">Transmembrane</keyword>